<name>A0A126Q1C4_ALTMA</name>
<reference evidence="2 3" key="1">
    <citation type="submission" date="2015-12" db="EMBL/GenBank/DDBJ databases">
        <authorList>
            <person name="Shamseldin A."/>
            <person name="Moawad H."/>
            <person name="Abd El-Rahim W.M."/>
            <person name="Sadowsky M.J."/>
        </authorList>
    </citation>
    <scope>NUCLEOTIDE SEQUENCE [LARGE SCALE GENOMIC DNA]</scope>
    <source>
        <strain evidence="2 3">D7</strain>
    </source>
</reference>
<gene>
    <name evidence="2" type="ORF">AVL55_13230</name>
</gene>
<dbReference type="AlphaFoldDB" id="A0A126Q1C4"/>
<dbReference type="EMBL" id="CP014323">
    <property type="protein sequence ID" value="AMJ99042.1"/>
    <property type="molecule type" value="Genomic_DNA"/>
</dbReference>
<accession>A0A126Q1C4</accession>
<organism evidence="2 3">
    <name type="scientific">Alteromonas macleodii</name>
    <name type="common">Pseudoalteromonas macleodii</name>
    <dbReference type="NCBI Taxonomy" id="28108"/>
    <lineage>
        <taxon>Bacteria</taxon>
        <taxon>Pseudomonadati</taxon>
        <taxon>Pseudomonadota</taxon>
        <taxon>Gammaproteobacteria</taxon>
        <taxon>Alteromonadales</taxon>
        <taxon>Alteromonadaceae</taxon>
        <taxon>Alteromonas/Salinimonas group</taxon>
        <taxon>Alteromonas</taxon>
    </lineage>
</organism>
<proteinExistence type="predicted"/>
<evidence type="ECO:0000256" key="1">
    <source>
        <dbReference type="SAM" id="SignalP"/>
    </source>
</evidence>
<dbReference type="Proteomes" id="UP000063991">
    <property type="component" value="Chromosome"/>
</dbReference>
<keyword evidence="1" id="KW-0732">Signal</keyword>
<feature type="chain" id="PRO_5007272513" description="Porin" evidence="1">
    <location>
        <begin position="26"/>
        <end position="375"/>
    </location>
</feature>
<evidence type="ECO:0000313" key="3">
    <source>
        <dbReference type="Proteomes" id="UP000063991"/>
    </source>
</evidence>
<dbReference type="InterPro" id="IPR045748">
    <property type="entry name" value="DcaP"/>
</dbReference>
<evidence type="ECO:0000313" key="2">
    <source>
        <dbReference type="EMBL" id="AMJ99042.1"/>
    </source>
</evidence>
<sequence>MKTINKYTLRLSACALALTLNPSHGIELFNGKVGNEQVKVSVGGYAKVDVRHVEGDIAYQDYWIGNFPGGEAIETSHTGFNVGESRLNMGVSIGEVSTFIEVDMYGGGGNEAVSNSTNLRLRHFFITYKNWSAGQNWSTFMPLHVIPESLDFGGPHVGEVFARQVQVRYTSGNWQFAIESPETIGDGDTDAPANAVGLTGVAADPDESTPDFVVRYNLDSQYGQYAFGSVIRLVDQGGVEEVTAAVNIAGKIPLFTKDDLRFQLTAGKPGRYAAAGMTADVVEDPATQTLETESTLAYTVAYRHFWSESLRSTVFYGAAETDILGRKRSHWAVNVIDTVAPRLDVGLEFGGYSINDENIDSIDSNYIQASAKFAF</sequence>
<dbReference type="SUPFAM" id="SSF56935">
    <property type="entry name" value="Porins"/>
    <property type="match status" value="1"/>
</dbReference>
<protein>
    <recommendedName>
        <fullName evidence="4">Porin</fullName>
    </recommendedName>
</protein>
<dbReference type="OrthoDB" id="190887at2"/>
<feature type="signal peptide" evidence="1">
    <location>
        <begin position="1"/>
        <end position="25"/>
    </location>
</feature>
<dbReference type="Pfam" id="PF19577">
    <property type="entry name" value="DcaP"/>
    <property type="match status" value="1"/>
</dbReference>
<dbReference type="RefSeq" id="WP_061095452.1">
    <property type="nucleotide sequence ID" value="NZ_CP014323.1"/>
</dbReference>
<evidence type="ECO:0008006" key="4">
    <source>
        <dbReference type="Google" id="ProtNLM"/>
    </source>
</evidence>